<dbReference type="RefSeq" id="WP_108895072.1">
    <property type="nucleotide sequence ID" value="NZ_ONZF01000008.1"/>
</dbReference>
<dbReference type="PANTHER" id="PTHR30466:SF11">
    <property type="entry name" value="FLAVIN-DEPENDENT MONOOXYGENASE, REDUCTASE SUBUNIT HSAB"/>
    <property type="match status" value="1"/>
</dbReference>
<dbReference type="GO" id="GO:0010181">
    <property type="term" value="F:FMN binding"/>
    <property type="evidence" value="ECO:0007669"/>
    <property type="project" value="InterPro"/>
</dbReference>
<comment type="similarity">
    <text evidence="1">Belongs to the non-flavoprotein flavin reductase family.</text>
</comment>
<dbReference type="Pfam" id="PF01613">
    <property type="entry name" value="Flavin_Reduct"/>
    <property type="match status" value="1"/>
</dbReference>
<dbReference type="InterPro" id="IPR012349">
    <property type="entry name" value="Split_barrel_FMN-bd"/>
</dbReference>
<keyword evidence="5" id="KW-1185">Reference proteome</keyword>
<accession>A0A2R8BYP5</accession>
<dbReference type="AlphaFoldDB" id="A0A2R8BYP5"/>
<feature type="domain" description="Flavin reductase like" evidence="3">
    <location>
        <begin position="16"/>
        <end position="157"/>
    </location>
</feature>
<dbReference type="GO" id="GO:0052874">
    <property type="term" value="F:FMN reductase (NADH) activity"/>
    <property type="evidence" value="ECO:0007669"/>
    <property type="project" value="UniProtKB-EC"/>
</dbReference>
<proteinExistence type="inferred from homology"/>
<name>A0A2R8BYP5_9RHOB</name>
<evidence type="ECO:0000256" key="2">
    <source>
        <dbReference type="ARBA" id="ARBA00023002"/>
    </source>
</evidence>
<dbReference type="EC" id="1.5.1.42" evidence="4"/>
<protein>
    <submittedName>
        <fullName evidence="4">FMN reductase (NADH) NtaB</fullName>
        <ecNumber evidence="4">1.5.1.42</ecNumber>
    </submittedName>
</protein>
<dbReference type="InterPro" id="IPR050268">
    <property type="entry name" value="NADH-dep_flavin_reductase"/>
</dbReference>
<dbReference type="InterPro" id="IPR002563">
    <property type="entry name" value="Flavin_Rdtase-like_dom"/>
</dbReference>
<evidence type="ECO:0000256" key="1">
    <source>
        <dbReference type="ARBA" id="ARBA00008898"/>
    </source>
</evidence>
<dbReference type="SUPFAM" id="SSF50475">
    <property type="entry name" value="FMN-binding split barrel"/>
    <property type="match status" value="1"/>
</dbReference>
<dbReference type="EMBL" id="ONZF01000008">
    <property type="protein sequence ID" value="SPJ25264.1"/>
    <property type="molecule type" value="Genomic_DNA"/>
</dbReference>
<dbReference type="SMART" id="SM00903">
    <property type="entry name" value="Flavin_Reduct"/>
    <property type="match status" value="1"/>
</dbReference>
<evidence type="ECO:0000313" key="5">
    <source>
        <dbReference type="Proteomes" id="UP000244912"/>
    </source>
</evidence>
<gene>
    <name evidence="4" type="primary">ntaB</name>
    <name evidence="4" type="ORF">PAA8504_03115</name>
</gene>
<organism evidence="4 5">
    <name type="scientific">Palleronia abyssalis</name>
    <dbReference type="NCBI Taxonomy" id="1501240"/>
    <lineage>
        <taxon>Bacteria</taxon>
        <taxon>Pseudomonadati</taxon>
        <taxon>Pseudomonadota</taxon>
        <taxon>Alphaproteobacteria</taxon>
        <taxon>Rhodobacterales</taxon>
        <taxon>Roseobacteraceae</taxon>
        <taxon>Palleronia</taxon>
    </lineage>
</organism>
<dbReference type="GO" id="GO:0042602">
    <property type="term" value="F:riboflavin reductase (NADPH) activity"/>
    <property type="evidence" value="ECO:0007669"/>
    <property type="project" value="TreeGrafter"/>
</dbReference>
<dbReference type="Gene3D" id="2.30.110.10">
    <property type="entry name" value="Electron Transport, Fmn-binding Protein, Chain A"/>
    <property type="match status" value="1"/>
</dbReference>
<keyword evidence="2 4" id="KW-0560">Oxidoreductase</keyword>
<dbReference type="PANTHER" id="PTHR30466">
    <property type="entry name" value="FLAVIN REDUCTASE"/>
    <property type="match status" value="1"/>
</dbReference>
<sequence length="161" mass="17334">MSRLTPFTQRELRDAFSRFATGVTVVTTRTETGPVGITANSFSSVSLDPPLVLWMPAKSSSRFAPFTECDRFAIHVMGSGQSAISNGFVKEADMFDSVQTTFAADGTPLIEDCLARFHCATHAVHDAGDHAIVVGKVLDAQHREGDPLIFAHGRYGGFAQA</sequence>
<reference evidence="4 5" key="1">
    <citation type="submission" date="2018-03" db="EMBL/GenBank/DDBJ databases">
        <authorList>
            <person name="Keele B.F."/>
        </authorList>
    </citation>
    <scope>NUCLEOTIDE SEQUENCE [LARGE SCALE GENOMIC DNA]</scope>
    <source>
        <strain evidence="4 5">CECT 8504</strain>
    </source>
</reference>
<evidence type="ECO:0000313" key="4">
    <source>
        <dbReference type="EMBL" id="SPJ25264.1"/>
    </source>
</evidence>
<dbReference type="Proteomes" id="UP000244912">
    <property type="component" value="Unassembled WGS sequence"/>
</dbReference>
<dbReference type="OrthoDB" id="9792858at2"/>
<evidence type="ECO:0000259" key="3">
    <source>
        <dbReference type="SMART" id="SM00903"/>
    </source>
</evidence>